<evidence type="ECO:0000313" key="2">
    <source>
        <dbReference type="EMBL" id="KAH0917596.1"/>
    </source>
</evidence>
<keyword evidence="3" id="KW-1185">Reference proteome</keyword>
<evidence type="ECO:0000256" key="1">
    <source>
        <dbReference type="SAM" id="MobiDB-lite"/>
    </source>
</evidence>
<feature type="compositionally biased region" description="Basic and acidic residues" evidence="1">
    <location>
        <begin position="1"/>
        <end position="15"/>
    </location>
</feature>
<name>A0ABQ8CKK1_BRANA</name>
<dbReference type="Proteomes" id="UP000824890">
    <property type="component" value="Unassembled WGS sequence"/>
</dbReference>
<sequence length="426" mass="48888">MAQKGKQEKLTKPDEPYLLSPPLAIERKDDLKCSKRRSRRRRCPSGRTCVSLAKKRKNRFQDTGAESRKKRLLCQRSTEKYRDLEEEMKSYIQSMFNSSFTTLGLEVREFIKDRFIKLEEKILSSQTQGGAPANTQTCGADPFWTAATAATAPAPTEAPPSVSARALLLLRLLPKLLLLLVDLLLLAVQLLLLLAVELLRLLTLVVLRMLQRQGLRQRMMFWIMCDADLSDVFGSLFSTLDSNVDGFDPSQDKQFEEPSTFTTPMTSFRPEIFKTPFLTDSDDLEVCCKAKDYKLTGPSTFDAELASRIIWPNIWLKNFDMDAMMYLFRERTALHRWRPDRVAFMNCMFSNQIITAYGNILAPNIRVIEYNRLWFIPTRPTRKFLKPDPKPGSTHPQAQAKDCDGGYGCYGSNRRNMDFSYCLSKF</sequence>
<dbReference type="EMBL" id="JAGKQM010000007">
    <property type="protein sequence ID" value="KAH0917596.1"/>
    <property type="molecule type" value="Genomic_DNA"/>
</dbReference>
<reference evidence="2 3" key="1">
    <citation type="submission" date="2021-05" db="EMBL/GenBank/DDBJ databases">
        <title>Genome Assembly of Synthetic Allotetraploid Brassica napus Reveals Homoeologous Exchanges between Subgenomes.</title>
        <authorList>
            <person name="Davis J.T."/>
        </authorList>
    </citation>
    <scope>NUCLEOTIDE SEQUENCE [LARGE SCALE GENOMIC DNA]</scope>
    <source>
        <strain evidence="3">cv. Da-Ae</strain>
        <tissue evidence="2">Seedling</tissue>
    </source>
</reference>
<feature type="non-terminal residue" evidence="2">
    <location>
        <position position="426"/>
    </location>
</feature>
<organism evidence="2 3">
    <name type="scientific">Brassica napus</name>
    <name type="common">Rape</name>
    <dbReference type="NCBI Taxonomy" id="3708"/>
    <lineage>
        <taxon>Eukaryota</taxon>
        <taxon>Viridiplantae</taxon>
        <taxon>Streptophyta</taxon>
        <taxon>Embryophyta</taxon>
        <taxon>Tracheophyta</taxon>
        <taxon>Spermatophyta</taxon>
        <taxon>Magnoliopsida</taxon>
        <taxon>eudicotyledons</taxon>
        <taxon>Gunneridae</taxon>
        <taxon>Pentapetalae</taxon>
        <taxon>rosids</taxon>
        <taxon>malvids</taxon>
        <taxon>Brassicales</taxon>
        <taxon>Brassicaceae</taxon>
        <taxon>Brassiceae</taxon>
        <taxon>Brassica</taxon>
    </lineage>
</organism>
<evidence type="ECO:0000313" key="3">
    <source>
        <dbReference type="Proteomes" id="UP000824890"/>
    </source>
</evidence>
<gene>
    <name evidence="2" type="ORF">HID58_025256</name>
</gene>
<proteinExistence type="predicted"/>
<feature type="region of interest" description="Disordered" evidence="1">
    <location>
        <begin position="1"/>
        <end position="21"/>
    </location>
</feature>
<accession>A0ABQ8CKK1</accession>
<comment type="caution">
    <text evidence="2">The sequence shown here is derived from an EMBL/GenBank/DDBJ whole genome shotgun (WGS) entry which is preliminary data.</text>
</comment>
<protein>
    <submittedName>
        <fullName evidence="2">Uncharacterized protein</fullName>
    </submittedName>
</protein>